<dbReference type="OrthoDB" id="5950623at2759"/>
<comment type="subcellular location">
    <subcellularLocation>
        <location evidence="1">Cell membrane</location>
    </subcellularLocation>
</comment>
<keyword evidence="3" id="KW-0732">Signal</keyword>
<feature type="domain" description="GDNF/GAS1" evidence="6">
    <location>
        <begin position="9"/>
        <end position="101"/>
    </location>
</feature>
<evidence type="ECO:0000259" key="6">
    <source>
        <dbReference type="SMART" id="SM00907"/>
    </source>
</evidence>
<organism evidence="7 8">
    <name type="scientific">Stylophora pistillata</name>
    <name type="common">Smooth cauliflower coral</name>
    <dbReference type="NCBI Taxonomy" id="50429"/>
    <lineage>
        <taxon>Eukaryota</taxon>
        <taxon>Metazoa</taxon>
        <taxon>Cnidaria</taxon>
        <taxon>Anthozoa</taxon>
        <taxon>Hexacorallia</taxon>
        <taxon>Scleractinia</taxon>
        <taxon>Astrocoeniina</taxon>
        <taxon>Pocilloporidae</taxon>
        <taxon>Stylophora</taxon>
    </lineage>
</organism>
<evidence type="ECO:0000313" key="8">
    <source>
        <dbReference type="Proteomes" id="UP000225706"/>
    </source>
</evidence>
<accession>A0A2B4RDK7</accession>
<dbReference type="STRING" id="50429.A0A2B4RDK7"/>
<dbReference type="Proteomes" id="UP000225706">
    <property type="component" value="Unassembled WGS sequence"/>
</dbReference>
<evidence type="ECO:0000256" key="3">
    <source>
        <dbReference type="ARBA" id="ARBA00022729"/>
    </source>
</evidence>
<proteinExistence type="predicted"/>
<dbReference type="AlphaFoldDB" id="A0A2B4RDK7"/>
<comment type="caution">
    <text evidence="7">The sequence shown here is derived from an EMBL/GenBank/DDBJ whole genome shotgun (WGS) entry which is preliminary data.</text>
</comment>
<evidence type="ECO:0000256" key="5">
    <source>
        <dbReference type="ARBA" id="ARBA00023180"/>
    </source>
</evidence>
<dbReference type="Pfam" id="PF02351">
    <property type="entry name" value="GDNF"/>
    <property type="match status" value="1"/>
</dbReference>
<dbReference type="PANTHER" id="PTHR16840:SF3">
    <property type="entry name" value="GROWTH ARREST-SPECIFIC PROTEIN 1"/>
    <property type="match status" value="1"/>
</dbReference>
<evidence type="ECO:0000256" key="2">
    <source>
        <dbReference type="ARBA" id="ARBA00022475"/>
    </source>
</evidence>
<keyword evidence="5" id="KW-0325">Glycoprotein</keyword>
<keyword evidence="8" id="KW-1185">Reference proteome</keyword>
<dbReference type="GO" id="GO:0005886">
    <property type="term" value="C:plasma membrane"/>
    <property type="evidence" value="ECO:0007669"/>
    <property type="project" value="UniProtKB-SubCell"/>
</dbReference>
<dbReference type="GO" id="GO:0051726">
    <property type="term" value="P:regulation of cell cycle"/>
    <property type="evidence" value="ECO:0007669"/>
    <property type="project" value="InterPro"/>
</dbReference>
<dbReference type="PANTHER" id="PTHR16840">
    <property type="entry name" value="GROWTH ARREST-SPECIFIC PROTEIN 1"/>
    <property type="match status" value="1"/>
</dbReference>
<dbReference type="InterPro" id="IPR039596">
    <property type="entry name" value="GAS1"/>
</dbReference>
<keyword evidence="2" id="KW-1003">Cell membrane</keyword>
<evidence type="ECO:0000313" key="7">
    <source>
        <dbReference type="EMBL" id="PFX14570.1"/>
    </source>
</evidence>
<dbReference type="SMART" id="SM00907">
    <property type="entry name" value="GDNF"/>
    <property type="match status" value="2"/>
</dbReference>
<protein>
    <submittedName>
        <fullName evidence="7">Growth arrest-specific protein 1</fullName>
    </submittedName>
</protein>
<dbReference type="EMBL" id="LSMT01000761">
    <property type="protein sequence ID" value="PFX14570.1"/>
    <property type="molecule type" value="Genomic_DNA"/>
</dbReference>
<gene>
    <name evidence="7" type="primary">Gas1</name>
    <name evidence="7" type="ORF">AWC38_SpisGene21262</name>
</gene>
<reference evidence="8" key="1">
    <citation type="journal article" date="2017" name="bioRxiv">
        <title>Comparative analysis of the genomes of Stylophora pistillata and Acropora digitifera provides evidence for extensive differences between species of corals.</title>
        <authorList>
            <person name="Voolstra C.R."/>
            <person name="Li Y."/>
            <person name="Liew Y.J."/>
            <person name="Baumgarten S."/>
            <person name="Zoccola D."/>
            <person name="Flot J.-F."/>
            <person name="Tambutte S."/>
            <person name="Allemand D."/>
            <person name="Aranda M."/>
        </authorList>
    </citation>
    <scope>NUCLEOTIDE SEQUENCE [LARGE SCALE GENOMIC DNA]</scope>
</reference>
<dbReference type="InterPro" id="IPR016017">
    <property type="entry name" value="GDNF/GAS1"/>
</dbReference>
<feature type="domain" description="GDNF/GAS1" evidence="6">
    <location>
        <begin position="114"/>
        <end position="191"/>
    </location>
</feature>
<keyword evidence="4" id="KW-0472">Membrane</keyword>
<evidence type="ECO:0000256" key="1">
    <source>
        <dbReference type="ARBA" id="ARBA00004236"/>
    </source>
</evidence>
<name>A0A2B4RDK7_STYPI</name>
<sequence length="248" mass="27747">MSELSDKSCKEASYQCERDLEGCGSALNKIFHRAECLHALGLKDHETVGIQIRRPMAKTCPLTCVSAINNLTATNGGKAMETCDCERDSTCLTVKARLKRCVLSRTTNYTMFSCTQARKRCNNDKDCKRIQENFLRRCTKLISGVGCTKDCLDSQDELLNSDLGKALNECECDGFEEPYCRGIRANYEELCVGPRGPRNSDASPTPAPTEYMVQKFIHSGQSHLANTQFELPVWSLYAAITAYMFFNL</sequence>
<evidence type="ECO:0000256" key="4">
    <source>
        <dbReference type="ARBA" id="ARBA00023136"/>
    </source>
</evidence>